<evidence type="ECO:0000256" key="5">
    <source>
        <dbReference type="ARBA" id="ARBA00022989"/>
    </source>
</evidence>
<keyword evidence="7 9" id="KW-0472">Membrane</keyword>
<reference evidence="11" key="1">
    <citation type="journal article" date="2019" name="Nat. Commun.">
        <title>Expansion of phycobilisome linker gene families in mesophilic red algae.</title>
        <authorList>
            <person name="Lee J."/>
            <person name="Kim D."/>
            <person name="Bhattacharya D."/>
            <person name="Yoon H.S."/>
        </authorList>
    </citation>
    <scope>NUCLEOTIDE SEQUENCE [LARGE SCALE GENOMIC DNA]</scope>
    <source>
        <strain evidence="11">CCMP 1328</strain>
    </source>
</reference>
<dbReference type="InterPro" id="IPR027417">
    <property type="entry name" value="P-loop_NTPase"/>
</dbReference>
<dbReference type="SUPFAM" id="SSF52540">
    <property type="entry name" value="P-loop containing nucleoside triphosphate hydrolases"/>
    <property type="match status" value="1"/>
</dbReference>
<evidence type="ECO:0000256" key="2">
    <source>
        <dbReference type="ARBA" id="ARBA00006339"/>
    </source>
</evidence>
<accession>A0A5J4YVB4</accession>
<keyword evidence="11" id="KW-1185">Reference proteome</keyword>
<gene>
    <name evidence="10" type="ORF">FVE85_3043</name>
</gene>
<dbReference type="Proteomes" id="UP000324585">
    <property type="component" value="Unassembled WGS sequence"/>
</dbReference>
<dbReference type="GO" id="GO:0008146">
    <property type="term" value="F:sulfotransferase activity"/>
    <property type="evidence" value="ECO:0007669"/>
    <property type="project" value="InterPro"/>
</dbReference>
<evidence type="ECO:0000256" key="6">
    <source>
        <dbReference type="ARBA" id="ARBA00023034"/>
    </source>
</evidence>
<dbReference type="InterPro" id="IPR018011">
    <property type="entry name" value="Carb_sulfotrans_8-10"/>
</dbReference>
<dbReference type="AlphaFoldDB" id="A0A5J4YVB4"/>
<evidence type="ECO:0000256" key="9">
    <source>
        <dbReference type="SAM" id="Phobius"/>
    </source>
</evidence>
<dbReference type="Pfam" id="PF03567">
    <property type="entry name" value="Sulfotransfer_2"/>
    <property type="match status" value="1"/>
</dbReference>
<dbReference type="OrthoDB" id="2019940at2759"/>
<comment type="similarity">
    <text evidence="2">Belongs to the sulfotransferase 2 family.</text>
</comment>
<sequence length="491" mass="54466">MVIHGRSFSVATQVHQPIKVRINRVHGEEDVEAMKNQARGAGAPMFGGAGAAGGSGSSSSATGFAPSLPALVATAVVLFVVVYVLARDQDSSRYDDADGSFDLQDGGVGGVRGMSERVKRKVHIAEAKLVHAVSRRERASRAVPKSAFDVLREELNGSENSRQDVSGAGAGSSVHGVRAFALPAGAAGYTSFSAQALLDHPDVEHLVQLPASVSKDVLHQSVLTAYENMRGRSRYPGRKVSARELRASAAANRIIVSEKSRLIYCPVPKVANSNFKMLIRKFEGFEDYADLLTAHSRARSGLRFLSSYSVEEVEALMKDPTFLKFVFVRNPLDRVLSCYLNKIVNKDPKSEEYATYLGQLYGWRFLTQRDYKSERKPSFQEFVNAISLQSPWQMNEHWALQSFLCSLDVFPYDFVGRFENMSADAELVLQAVGRVLERFPSQKDIKFLANEASKKINKYYSPQIMERVRNTYACDFRSMPEYATPRHAQSH</sequence>
<keyword evidence="3 10" id="KW-0808">Transferase</keyword>
<keyword evidence="4 9" id="KW-0812">Transmembrane</keyword>
<dbReference type="PANTHER" id="PTHR12137:SF54">
    <property type="entry name" value="CARBOHYDRATE SULFOTRANSFERASE"/>
    <property type="match status" value="1"/>
</dbReference>
<dbReference type="EMBL" id="VRMN01000004">
    <property type="protein sequence ID" value="KAA8494802.1"/>
    <property type="molecule type" value="Genomic_DNA"/>
</dbReference>
<comment type="subcellular location">
    <subcellularLocation>
        <location evidence="1">Golgi apparatus membrane</location>
        <topology evidence="1">Single-pass type II membrane protein</topology>
    </subcellularLocation>
</comment>
<dbReference type="PANTHER" id="PTHR12137">
    <property type="entry name" value="CARBOHYDRATE SULFOTRANSFERASE"/>
    <property type="match status" value="1"/>
</dbReference>
<keyword evidence="6" id="KW-0333">Golgi apparatus</keyword>
<evidence type="ECO:0000313" key="10">
    <source>
        <dbReference type="EMBL" id="KAA8494802.1"/>
    </source>
</evidence>
<dbReference type="GO" id="GO:0016051">
    <property type="term" value="P:carbohydrate biosynthetic process"/>
    <property type="evidence" value="ECO:0007669"/>
    <property type="project" value="InterPro"/>
</dbReference>
<dbReference type="GO" id="GO:0000139">
    <property type="term" value="C:Golgi membrane"/>
    <property type="evidence" value="ECO:0007669"/>
    <property type="project" value="UniProtKB-SubCell"/>
</dbReference>
<dbReference type="OMA" id="HMIAERV"/>
<protein>
    <submittedName>
        <fullName evidence="10">Carbohydrate sulfotransferase 14</fullName>
    </submittedName>
</protein>
<dbReference type="InterPro" id="IPR005331">
    <property type="entry name" value="Sulfotransferase"/>
</dbReference>
<name>A0A5J4YVB4_PORPP</name>
<keyword evidence="8" id="KW-0325">Glycoprotein</keyword>
<evidence type="ECO:0000256" key="3">
    <source>
        <dbReference type="ARBA" id="ARBA00022679"/>
    </source>
</evidence>
<comment type="caution">
    <text evidence="10">The sequence shown here is derived from an EMBL/GenBank/DDBJ whole genome shotgun (WGS) entry which is preliminary data.</text>
</comment>
<evidence type="ECO:0000256" key="7">
    <source>
        <dbReference type="ARBA" id="ARBA00023136"/>
    </source>
</evidence>
<dbReference type="Gene3D" id="3.40.50.300">
    <property type="entry name" value="P-loop containing nucleotide triphosphate hydrolases"/>
    <property type="match status" value="1"/>
</dbReference>
<feature type="transmembrane region" description="Helical" evidence="9">
    <location>
        <begin position="68"/>
        <end position="86"/>
    </location>
</feature>
<keyword evidence="5 9" id="KW-1133">Transmembrane helix</keyword>
<proteinExistence type="inferred from homology"/>
<organism evidence="10 11">
    <name type="scientific">Porphyridium purpureum</name>
    <name type="common">Red alga</name>
    <name type="synonym">Porphyridium cruentum</name>
    <dbReference type="NCBI Taxonomy" id="35688"/>
    <lineage>
        <taxon>Eukaryota</taxon>
        <taxon>Rhodophyta</taxon>
        <taxon>Bangiophyceae</taxon>
        <taxon>Porphyridiales</taxon>
        <taxon>Porphyridiaceae</taxon>
        <taxon>Porphyridium</taxon>
    </lineage>
</organism>
<evidence type="ECO:0000256" key="1">
    <source>
        <dbReference type="ARBA" id="ARBA00004323"/>
    </source>
</evidence>
<evidence type="ECO:0000256" key="4">
    <source>
        <dbReference type="ARBA" id="ARBA00022692"/>
    </source>
</evidence>
<evidence type="ECO:0000256" key="8">
    <source>
        <dbReference type="ARBA" id="ARBA00023180"/>
    </source>
</evidence>
<evidence type="ECO:0000313" key="11">
    <source>
        <dbReference type="Proteomes" id="UP000324585"/>
    </source>
</evidence>